<evidence type="ECO:0000313" key="4">
    <source>
        <dbReference type="EnsemblMetazoa" id="CPIJ018031-PA"/>
    </source>
</evidence>
<accession>B0XFP8</accession>
<feature type="coiled-coil region" evidence="1">
    <location>
        <begin position="57"/>
        <end position="90"/>
    </location>
</feature>
<evidence type="ECO:0000256" key="1">
    <source>
        <dbReference type="SAM" id="Coils"/>
    </source>
</evidence>
<protein>
    <submittedName>
        <fullName evidence="3 4">Uncharacterized protein</fullName>
    </submittedName>
</protein>
<proteinExistence type="predicted"/>
<reference evidence="3" key="1">
    <citation type="submission" date="2007-03" db="EMBL/GenBank/DDBJ databases">
        <title>Annotation of Culex pipiens quinquefasciatus.</title>
        <authorList>
            <consortium name="The Broad Institute Genome Sequencing Platform"/>
            <person name="Atkinson P.W."/>
            <person name="Hemingway J."/>
            <person name="Christensen B.M."/>
            <person name="Higgs S."/>
            <person name="Kodira C."/>
            <person name="Hannick L."/>
            <person name="Megy K."/>
            <person name="O'Leary S."/>
            <person name="Pearson M."/>
            <person name="Haas B.J."/>
            <person name="Mauceli E."/>
            <person name="Wortman J.R."/>
            <person name="Lee N.H."/>
            <person name="Guigo R."/>
            <person name="Stanke M."/>
            <person name="Alvarado L."/>
            <person name="Amedeo P."/>
            <person name="Antoine C.H."/>
            <person name="Arensburger P."/>
            <person name="Bidwell S.L."/>
            <person name="Crawford M."/>
            <person name="Camaro F."/>
            <person name="Devon K."/>
            <person name="Engels R."/>
            <person name="Hammond M."/>
            <person name="Howarth C."/>
            <person name="Koehrsen M."/>
            <person name="Lawson D."/>
            <person name="Montgomery P."/>
            <person name="Nene V."/>
            <person name="Nusbaum C."/>
            <person name="Puiu D."/>
            <person name="Romero-Severson J."/>
            <person name="Severson D.W."/>
            <person name="Shumway M."/>
            <person name="Sisk P."/>
            <person name="Stolte C."/>
            <person name="Zeng Q."/>
            <person name="Eisenstadt E."/>
            <person name="Fraser-Liggett C."/>
            <person name="Strausberg R."/>
            <person name="Galagan J."/>
            <person name="Birren B."/>
            <person name="Collins F.H."/>
        </authorList>
    </citation>
    <scope>NUCLEOTIDE SEQUENCE [LARGE SCALE GENOMIC DNA]</scope>
    <source>
        <strain evidence="3">JHB</strain>
    </source>
</reference>
<evidence type="ECO:0000313" key="5">
    <source>
        <dbReference type="Proteomes" id="UP000002320"/>
    </source>
</evidence>
<dbReference type="VEuPathDB" id="VectorBase:CQUJHB020320"/>
<feature type="region of interest" description="Disordered" evidence="2">
    <location>
        <begin position="395"/>
        <end position="419"/>
    </location>
</feature>
<dbReference type="Proteomes" id="UP000002320">
    <property type="component" value="Unassembled WGS sequence"/>
</dbReference>
<sequence>MVLRNPDSFSCESVDMEKLVQIRNAHLVRVRGELAAAENLAGRKATVGEAQDRLNLLRELAGDFRRTQTAIEEEEENSEASAAMHDYREEFNESYYSAMNILEKHVTANKPAKSGFRTDGNKPIDNERDIRDAMRLFLETQRATMKDLLGPDLEEMLDQADRLLSSGDAKKDVSKKLAYNNNKPEAQPGNGNGADVPAETLRGIDGHLPQARIPDDLDFEASLLTFEDQEEVPKPQQLTPSGQTATVLTQDKDGRFIVRLPVDDSKSTTKVTNNTDSQEPTNTNGIATDVEVTFAAGKLLRRHRSVDAMDRNRVPAGIRKAELQAKKAKWQVGVNPTHTCLSLSKRITFIREPAAIHIPLRLQNKWQLMHSPTSEIWSRSVKEVQVGEPWSQISYDDEGVIGNDRRRPDGDTAESRGESRAKVLKGLRADIGLRHSCLKAGEYVPTNLFINNVAVARSHDNDSEQGLSMAYKMDLEHAYIYKRDFGWNILPKYYDPANRMFRYKSLDQSLGRYPLIMMAKQRTPLMDAFAYTLNCFIESGIYKLWDNTVAKFWWNLRKGTEGNYLGELNLDVLHFSDLAPALLAWQVKSDATLPCSLGATSKLIDGIFAV</sequence>
<keyword evidence="5" id="KW-1185">Reference proteome</keyword>
<feature type="compositionally biased region" description="Basic and acidic residues" evidence="2">
    <location>
        <begin position="403"/>
        <end position="419"/>
    </location>
</feature>
<dbReference type="KEGG" id="cqu:CpipJ_CPIJ018031"/>
<dbReference type="OrthoDB" id="7762392at2759"/>
<dbReference type="VEuPathDB" id="VectorBase:CQUJHB018249"/>
<dbReference type="AlphaFoldDB" id="B0XFP8"/>
<dbReference type="InParanoid" id="B0XFP8"/>
<name>B0XFP8_CULQU</name>
<dbReference type="VEuPathDB" id="VectorBase:CPIJ018031"/>
<evidence type="ECO:0000256" key="2">
    <source>
        <dbReference type="SAM" id="MobiDB-lite"/>
    </source>
</evidence>
<dbReference type="EnsemblMetazoa" id="CPIJ018031-RA">
    <property type="protein sequence ID" value="CPIJ018031-PA"/>
    <property type="gene ID" value="CPIJ018031"/>
</dbReference>
<reference evidence="4" key="2">
    <citation type="submission" date="2021-02" db="UniProtKB">
        <authorList>
            <consortium name="EnsemblMetazoa"/>
        </authorList>
    </citation>
    <scope>IDENTIFICATION</scope>
    <source>
        <strain evidence="4">JHB</strain>
    </source>
</reference>
<dbReference type="HOGENOM" id="CLU_447795_0_0_1"/>
<gene>
    <name evidence="4" type="primary">6052158</name>
    <name evidence="3" type="ORF">CpipJ_CPIJ018031</name>
</gene>
<evidence type="ECO:0000313" key="3">
    <source>
        <dbReference type="EMBL" id="EDS26929.1"/>
    </source>
</evidence>
<dbReference type="EMBL" id="DS232948">
    <property type="protein sequence ID" value="EDS26929.1"/>
    <property type="molecule type" value="Genomic_DNA"/>
</dbReference>
<keyword evidence="1" id="KW-0175">Coiled coil</keyword>
<organism>
    <name type="scientific">Culex quinquefasciatus</name>
    <name type="common">Southern house mosquito</name>
    <name type="synonym">Culex pungens</name>
    <dbReference type="NCBI Taxonomy" id="7176"/>
    <lineage>
        <taxon>Eukaryota</taxon>
        <taxon>Metazoa</taxon>
        <taxon>Ecdysozoa</taxon>
        <taxon>Arthropoda</taxon>
        <taxon>Hexapoda</taxon>
        <taxon>Insecta</taxon>
        <taxon>Pterygota</taxon>
        <taxon>Neoptera</taxon>
        <taxon>Endopterygota</taxon>
        <taxon>Diptera</taxon>
        <taxon>Nematocera</taxon>
        <taxon>Culicoidea</taxon>
        <taxon>Culicidae</taxon>
        <taxon>Culicinae</taxon>
        <taxon>Culicini</taxon>
        <taxon>Culex</taxon>
        <taxon>Culex</taxon>
    </lineage>
</organism>